<dbReference type="PANTHER" id="PTHR15398:SF4">
    <property type="entry name" value="BROMODOMAIN-CONTAINING PROTEIN 8 ISOFORM X1"/>
    <property type="match status" value="1"/>
</dbReference>
<gene>
    <name evidence="3" type="primary">jg26228</name>
    <name evidence="3" type="ORF">PAEG_LOCUS18454</name>
</gene>
<dbReference type="OrthoDB" id="1742084at2759"/>
<keyword evidence="1" id="KW-0175">Coiled coil</keyword>
<evidence type="ECO:0000313" key="3">
    <source>
        <dbReference type="EMBL" id="CAH2242097.1"/>
    </source>
</evidence>
<dbReference type="AlphaFoldDB" id="A0A8S4RWA0"/>
<name>A0A8S4RWA0_9NEOP</name>
<feature type="compositionally biased region" description="Pro residues" evidence="2">
    <location>
        <begin position="475"/>
        <end position="485"/>
    </location>
</feature>
<accession>A0A8S4RWA0</accession>
<protein>
    <submittedName>
        <fullName evidence="3">Jg26228 protein</fullName>
    </submittedName>
</protein>
<organism evidence="3 4">
    <name type="scientific">Pararge aegeria aegeria</name>
    <dbReference type="NCBI Taxonomy" id="348720"/>
    <lineage>
        <taxon>Eukaryota</taxon>
        <taxon>Metazoa</taxon>
        <taxon>Ecdysozoa</taxon>
        <taxon>Arthropoda</taxon>
        <taxon>Hexapoda</taxon>
        <taxon>Insecta</taxon>
        <taxon>Pterygota</taxon>
        <taxon>Neoptera</taxon>
        <taxon>Endopterygota</taxon>
        <taxon>Lepidoptera</taxon>
        <taxon>Glossata</taxon>
        <taxon>Ditrysia</taxon>
        <taxon>Papilionoidea</taxon>
        <taxon>Nymphalidae</taxon>
        <taxon>Satyrinae</taxon>
        <taxon>Satyrini</taxon>
        <taxon>Parargina</taxon>
        <taxon>Pararge</taxon>
    </lineage>
</organism>
<evidence type="ECO:0000313" key="4">
    <source>
        <dbReference type="Proteomes" id="UP000838756"/>
    </source>
</evidence>
<dbReference type="Proteomes" id="UP000838756">
    <property type="component" value="Unassembled WGS sequence"/>
</dbReference>
<evidence type="ECO:0000256" key="2">
    <source>
        <dbReference type="SAM" id="MobiDB-lite"/>
    </source>
</evidence>
<feature type="compositionally biased region" description="Basic and acidic residues" evidence="2">
    <location>
        <begin position="161"/>
        <end position="177"/>
    </location>
</feature>
<dbReference type="EMBL" id="CAKXAJ010025623">
    <property type="protein sequence ID" value="CAH2242097.1"/>
    <property type="molecule type" value="Genomic_DNA"/>
</dbReference>
<feature type="coiled-coil region" evidence="1">
    <location>
        <begin position="97"/>
        <end position="124"/>
    </location>
</feature>
<feature type="region of interest" description="Disordered" evidence="2">
    <location>
        <begin position="161"/>
        <end position="196"/>
    </location>
</feature>
<feature type="region of interest" description="Disordered" evidence="2">
    <location>
        <begin position="396"/>
        <end position="516"/>
    </location>
</feature>
<feature type="compositionally biased region" description="Low complexity" evidence="2">
    <location>
        <begin position="486"/>
        <end position="506"/>
    </location>
</feature>
<feature type="region of interest" description="Disordered" evidence="2">
    <location>
        <begin position="75"/>
        <end position="95"/>
    </location>
</feature>
<dbReference type="GO" id="GO:0035267">
    <property type="term" value="C:NuA4 histone acetyltransferase complex"/>
    <property type="evidence" value="ECO:0007669"/>
    <property type="project" value="TreeGrafter"/>
</dbReference>
<comment type="caution">
    <text evidence="3">The sequence shown here is derived from an EMBL/GenBank/DDBJ whole genome shotgun (WGS) entry which is preliminary data.</text>
</comment>
<feature type="compositionally biased region" description="Basic and acidic residues" evidence="2">
    <location>
        <begin position="398"/>
        <end position="448"/>
    </location>
</feature>
<feature type="compositionally biased region" description="Basic and acidic residues" evidence="2">
    <location>
        <begin position="537"/>
        <end position="552"/>
    </location>
</feature>
<keyword evidence="4" id="KW-1185">Reference proteome</keyword>
<reference evidence="3" key="1">
    <citation type="submission" date="2022-03" db="EMBL/GenBank/DDBJ databases">
        <authorList>
            <person name="Lindestad O."/>
        </authorList>
    </citation>
    <scope>NUCLEOTIDE SEQUENCE</scope>
</reference>
<sequence length="609" mass="69104">MSSLQERLQLKRSPLDTWNIREQLCLASAVVRSGDQNWMSVSRALKTIGEANRPPDWYSQKSCAAQYGALLEHVETPKRKKRNSEGGVETPQESILKSLTQQRIQEIQNNLTEMNAQYEQIKNEILEVRNPATPDEKIQEFWANIEAGKRAKERESARRAAWLKEREERRSRTERTWRPTQTQPPSTGAPTTPSSPLLTSLLKSSPVVTTPQHIPHPASIVDAVSPSATAPTLSLLLEQTGHAQESKHAAIEHIKSQLVQIEHQLKANSQTQPSVDIDDIEIKAEDVYAFRDVDIHIPPVTAMHKTPVRVTEKPAQKKEMEISIPETEVSEIPLDAIKEEPVSEEPINEELHHVASDEMEVVEDTAVEETPLEELQPQKEPEVKISFPEVKFPTPEIKIIHPEEPKMQIKEEIKEPDVARVEEENVVQKEVHEEEKLEETPIPPKDDNAPEETIPVEEQPKIEEETVESAEQPQPQAPQPQPQPQPQIETQPEPEETSITTEIPDPQDIPLPPDIEPTLKELVVLEEIQLPPNPEEPATKEVDVSEDKIEEPITQENKELEKIEESTEEKVLEVIKKEDDAERGYYTIDEFLNDKVAWKHPAPLSALTR</sequence>
<proteinExistence type="predicted"/>
<dbReference type="PANTHER" id="PTHR15398">
    <property type="entry name" value="BROMODOMAIN-CONTAINING PROTEIN 8"/>
    <property type="match status" value="1"/>
</dbReference>
<feature type="region of interest" description="Disordered" evidence="2">
    <location>
        <begin position="528"/>
        <end position="552"/>
    </location>
</feature>
<feature type="compositionally biased region" description="Low complexity" evidence="2">
    <location>
        <begin position="178"/>
        <end position="196"/>
    </location>
</feature>
<evidence type="ECO:0000256" key="1">
    <source>
        <dbReference type="SAM" id="Coils"/>
    </source>
</evidence>